<sequence>MIRADLQSVFGGTMKQIKFRLTDDEYENINNKLNEKLKTSVPGFFKNVGMEILNRDPDIKKSLNDENININDLSEYCDERLQVLVTHEQSVALQKMADKHGWSLSKEIRFRLQNTLNNNLDFFDQELDEMHACRNQIRKIGININMILRRDEGRVLDKDGFKQDIDDLKNQLSDLESRFNYFLKQCRGRITSSKGE</sequence>
<feature type="coiled-coil region" evidence="1">
    <location>
        <begin position="158"/>
        <end position="185"/>
    </location>
</feature>
<evidence type="ECO:0000313" key="2">
    <source>
        <dbReference type="EMBL" id="CRY94882.1"/>
    </source>
</evidence>
<keyword evidence="2" id="KW-0614">Plasmid</keyword>
<dbReference type="EMBL" id="LN853045">
    <property type="protein sequence ID" value="CRY94882.1"/>
    <property type="molecule type" value="Genomic_DNA"/>
</dbReference>
<reference evidence="2" key="2">
    <citation type="submission" date="2015-07" db="EMBL/GenBank/DDBJ databases">
        <title>Plasmids, circular viruses and viroids from rat gut.</title>
        <authorList>
            <person name="Jorgensen T.J."/>
            <person name="Hansen M.A."/>
            <person name="Xu Z."/>
            <person name="Tabak M.A."/>
            <person name="Sorensen S.J."/>
            <person name="Hansen L.H."/>
        </authorList>
    </citation>
    <scope>NUCLEOTIDE SEQUENCE</scope>
    <source>
        <plasmid evidence="2">pRGRH0397</plasmid>
    </source>
</reference>
<reference evidence="2" key="1">
    <citation type="submission" date="2015-06" db="EMBL/GenBank/DDBJ databases">
        <authorList>
            <person name="Joergensen T."/>
        </authorList>
    </citation>
    <scope>NUCLEOTIDE SEQUENCE</scope>
    <source>
        <plasmid evidence="2">pRGRH0397</plasmid>
    </source>
</reference>
<keyword evidence="1" id="KW-0175">Coiled coil</keyword>
<dbReference type="AlphaFoldDB" id="A0A0H5QFR7"/>
<proteinExistence type="predicted"/>
<evidence type="ECO:0000256" key="1">
    <source>
        <dbReference type="SAM" id="Coils"/>
    </source>
</evidence>
<name>A0A0H5QFR7_9ZZZZ</name>
<accession>A0A0H5QFR7</accession>
<organism evidence="2">
    <name type="scientific">uncultured prokaryote</name>
    <dbReference type="NCBI Taxonomy" id="198431"/>
    <lineage>
        <taxon>unclassified sequences</taxon>
        <taxon>environmental samples</taxon>
    </lineage>
</organism>
<geneLocation type="plasmid" evidence="2">
    <name>pRGRH0397</name>
</geneLocation>
<protein>
    <submittedName>
        <fullName evidence="2">Uncharacterized protein</fullName>
    </submittedName>
</protein>